<sequence length="282" mass="31491">MPAHVGVLKALDELNIGFDHIVGVSGGSIVAGLRAAGWSPAAMKQLALDVDFRQFREFNLYQLVFRGGLSSGDHFETWMNDKLDGKCFQDLTIDLHVVATDVRNGAPVVFDRHHSPNLPVARAIRYSMGIPLLFAYKEYEKHLMVDGCILSEDALRCDWARDGTPCCCFRLRAAERVGQHEGRRWVSLPDYLQLLIRAFMTTISREYVQDSFWSTTVVIDTGHISPLEFRLSPTEKLGLFDIGYSTTLAVLPTKMTNWHANTSVLPPAPKSLEPLPVLTGCE</sequence>
<evidence type="ECO:0000313" key="5">
    <source>
        <dbReference type="Proteomes" id="UP001432180"/>
    </source>
</evidence>
<comment type="caution">
    <text evidence="2">Lacks conserved residue(s) required for the propagation of feature annotation.</text>
</comment>
<dbReference type="PROSITE" id="PS51635">
    <property type="entry name" value="PNPLA"/>
    <property type="match status" value="1"/>
</dbReference>
<dbReference type="Proteomes" id="UP001432180">
    <property type="component" value="Chromosome"/>
</dbReference>
<dbReference type="EMBL" id="CP121472">
    <property type="protein sequence ID" value="WPL17118.1"/>
    <property type="molecule type" value="Genomic_DNA"/>
</dbReference>
<evidence type="ECO:0000313" key="4">
    <source>
        <dbReference type="EMBL" id="WPL17118.1"/>
    </source>
</evidence>
<keyword evidence="2" id="KW-0378">Hydrolase</keyword>
<feature type="active site" description="Proton acceptor" evidence="2">
    <location>
        <position position="146"/>
    </location>
</feature>
<proteinExistence type="predicted"/>
<dbReference type="InterPro" id="IPR002641">
    <property type="entry name" value="PNPLA_dom"/>
</dbReference>
<accession>A0ABZ0S906</accession>
<dbReference type="PANTHER" id="PTHR46394">
    <property type="entry name" value="ANNEXIN"/>
    <property type="match status" value="1"/>
</dbReference>
<feature type="short sequence motif" description="GXSXG" evidence="2">
    <location>
        <begin position="23"/>
        <end position="27"/>
    </location>
</feature>
<name>A0ABZ0S906_9GAMM</name>
<keyword evidence="1 2" id="KW-0443">Lipid metabolism</keyword>
<dbReference type="Pfam" id="PF01734">
    <property type="entry name" value="Patatin"/>
    <property type="match status" value="1"/>
</dbReference>
<feature type="domain" description="PNPLA" evidence="3">
    <location>
        <begin position="1"/>
        <end position="161"/>
    </location>
</feature>
<dbReference type="InterPro" id="IPR016035">
    <property type="entry name" value="Acyl_Trfase/lysoPLipase"/>
</dbReference>
<dbReference type="Gene3D" id="3.40.1090.10">
    <property type="entry name" value="Cytosolic phospholipase A2 catalytic domain"/>
    <property type="match status" value="1"/>
</dbReference>
<feature type="active site" description="Nucleophile" evidence="2">
    <location>
        <position position="25"/>
    </location>
</feature>
<keyword evidence="2" id="KW-0442">Lipid degradation</keyword>
<protein>
    <submittedName>
        <fullName evidence="4">Patatin-like phospholipase</fullName>
    </submittedName>
</protein>
<gene>
    <name evidence="4" type="ORF">Thiowin_02106</name>
</gene>
<dbReference type="SUPFAM" id="SSF52151">
    <property type="entry name" value="FabD/lysophospholipase-like"/>
    <property type="match status" value="1"/>
</dbReference>
<evidence type="ECO:0000259" key="3">
    <source>
        <dbReference type="PROSITE" id="PS51635"/>
    </source>
</evidence>
<organism evidence="4 5">
    <name type="scientific">Thiorhodovibrio winogradskyi</name>
    <dbReference type="NCBI Taxonomy" id="77007"/>
    <lineage>
        <taxon>Bacteria</taxon>
        <taxon>Pseudomonadati</taxon>
        <taxon>Pseudomonadota</taxon>
        <taxon>Gammaproteobacteria</taxon>
        <taxon>Chromatiales</taxon>
        <taxon>Chromatiaceae</taxon>
        <taxon>Thiorhodovibrio</taxon>
    </lineage>
</organism>
<dbReference type="InterPro" id="IPR052580">
    <property type="entry name" value="Lipid_Hydrolase"/>
</dbReference>
<evidence type="ECO:0000256" key="2">
    <source>
        <dbReference type="PROSITE-ProRule" id="PRU01161"/>
    </source>
</evidence>
<keyword evidence="5" id="KW-1185">Reference proteome</keyword>
<dbReference type="PANTHER" id="PTHR46394:SF1">
    <property type="entry name" value="PNPLA DOMAIN-CONTAINING PROTEIN"/>
    <property type="match status" value="1"/>
</dbReference>
<reference evidence="4 5" key="1">
    <citation type="journal article" date="2023" name="Microorganisms">
        <title>Thiorhodovibrio frisius and Trv. litoralis spp. nov., Two Novel Members from a Clade of Fastidious Purple Sulfur Bacteria That Exhibit Unique Red-Shifted Light-Harvesting Capabilities.</title>
        <authorList>
            <person name="Methner A."/>
            <person name="Kuzyk S.B."/>
            <person name="Petersen J."/>
            <person name="Bauer S."/>
            <person name="Brinkmann H."/>
            <person name="Sichau K."/>
            <person name="Wanner G."/>
            <person name="Wolf J."/>
            <person name="Neumann-Schaal M."/>
            <person name="Henke P."/>
            <person name="Tank M."/>
            <person name="Sproer C."/>
            <person name="Bunk B."/>
            <person name="Overmann J."/>
        </authorList>
    </citation>
    <scope>NUCLEOTIDE SEQUENCE [LARGE SCALE GENOMIC DNA]</scope>
    <source>
        <strain evidence="4 5">DSM 6702</strain>
    </source>
</reference>
<evidence type="ECO:0000256" key="1">
    <source>
        <dbReference type="ARBA" id="ARBA00023098"/>
    </source>
</evidence>